<evidence type="ECO:0008006" key="4">
    <source>
        <dbReference type="Google" id="ProtNLM"/>
    </source>
</evidence>
<evidence type="ECO:0000313" key="3">
    <source>
        <dbReference type="Proteomes" id="UP000093898"/>
    </source>
</evidence>
<dbReference type="OrthoDB" id="4556179at2"/>
<reference evidence="3" key="1">
    <citation type="submission" date="2016-06" db="EMBL/GenBank/DDBJ databases">
        <authorList>
            <person name="Sutton G."/>
            <person name="Brinkac L."/>
            <person name="Sanka R."/>
            <person name="Adams M."/>
            <person name="Lau E."/>
            <person name="Garcia-Basteiro A."/>
            <person name="Lopez-Varela E."/>
            <person name="Palencia S."/>
        </authorList>
    </citation>
    <scope>NUCLEOTIDE SEQUENCE [LARGE SCALE GENOMIC DNA]</scope>
    <source>
        <strain evidence="3">1127319.6</strain>
    </source>
</reference>
<feature type="region of interest" description="Disordered" evidence="1">
    <location>
        <begin position="71"/>
        <end position="90"/>
    </location>
</feature>
<dbReference type="RefSeq" id="WP_064978592.1">
    <property type="nucleotide sequence ID" value="NZ_LZLC01000005.1"/>
</dbReference>
<accession>A0A1A3HF63</accession>
<comment type="caution">
    <text evidence="2">The sequence shown here is derived from an EMBL/GenBank/DDBJ whole genome shotgun (WGS) entry which is preliminary data.</text>
</comment>
<organism evidence="2 3">
    <name type="scientific">Mycolicibacterium mucogenicum</name>
    <name type="common">Mycobacterium mucogenicum</name>
    <dbReference type="NCBI Taxonomy" id="56689"/>
    <lineage>
        <taxon>Bacteria</taxon>
        <taxon>Bacillati</taxon>
        <taxon>Actinomycetota</taxon>
        <taxon>Actinomycetes</taxon>
        <taxon>Mycobacteriales</taxon>
        <taxon>Mycobacteriaceae</taxon>
        <taxon>Mycolicibacterium</taxon>
    </lineage>
</organism>
<dbReference type="AlphaFoldDB" id="A0A1A3HF63"/>
<proteinExistence type="predicted"/>
<dbReference type="Proteomes" id="UP000093898">
    <property type="component" value="Unassembled WGS sequence"/>
</dbReference>
<name>A0A1A3HF63_MYCMU</name>
<gene>
    <name evidence="2" type="ORF">A5630_10890</name>
</gene>
<protein>
    <recommendedName>
        <fullName evidence="4">Gp13</fullName>
    </recommendedName>
</protein>
<evidence type="ECO:0000256" key="1">
    <source>
        <dbReference type="SAM" id="MobiDB-lite"/>
    </source>
</evidence>
<sequence length="266" mass="28998">MTTPTVTTPVLDVHHFTAPPVAPLPTGLYAATDWQARGRFFNGVEVKGDNYGGDLAFGVWNSPWCSVPPLYNPEADPGDPGSERKHGVRPDVLDPFDPMTVWAYDECDLTKPSRREVEARAAQILKLEEQTAVEREFATRLLEDAGTPVVKPTLRKAVGYLEGEAAKANTPVWFHVGAQWAAEELGLFVKAGTRYVSPLGHTWVIGGGYVEGLVNTIVATSQPVGWRTDPEVRTGIAERDNRYFAIAERTVVIGYEAVIGAVQVAP</sequence>
<dbReference type="EMBL" id="LZLC01000005">
    <property type="protein sequence ID" value="OBJ46842.1"/>
    <property type="molecule type" value="Genomic_DNA"/>
</dbReference>
<feature type="compositionally biased region" description="Basic and acidic residues" evidence="1">
    <location>
        <begin position="81"/>
        <end position="90"/>
    </location>
</feature>
<evidence type="ECO:0000313" key="2">
    <source>
        <dbReference type="EMBL" id="OBJ46842.1"/>
    </source>
</evidence>